<dbReference type="AlphaFoldDB" id="A0ABD0NKC5"/>
<sequence>IPKVRLEALHMSGVDDMSTQDVFGYFKEYPPGHIEWIDDTSCNVVWLDDITSTRALINLSRMPDKKEVTNADSSKPSELPVQPQKARRNRGSDDDEEEEEEEEGEVDDDDEDEVEKADKSRSSDGSEGKASDIEEEPEKKTQETAE</sequence>
<organism evidence="5 6">
    <name type="scientific">Cirrhinus mrigala</name>
    <name type="common">Mrigala</name>
    <dbReference type="NCBI Taxonomy" id="683832"/>
    <lineage>
        <taxon>Eukaryota</taxon>
        <taxon>Metazoa</taxon>
        <taxon>Chordata</taxon>
        <taxon>Craniata</taxon>
        <taxon>Vertebrata</taxon>
        <taxon>Euteleostomi</taxon>
        <taxon>Actinopterygii</taxon>
        <taxon>Neopterygii</taxon>
        <taxon>Teleostei</taxon>
        <taxon>Ostariophysi</taxon>
        <taxon>Cypriniformes</taxon>
        <taxon>Cyprinidae</taxon>
        <taxon>Labeoninae</taxon>
        <taxon>Labeonini</taxon>
        <taxon>Cirrhinus</taxon>
    </lineage>
</organism>
<feature type="compositionally biased region" description="Basic and acidic residues" evidence="4">
    <location>
        <begin position="116"/>
        <end position="146"/>
    </location>
</feature>
<keyword evidence="3" id="KW-0506">mRNA capping</keyword>
<dbReference type="InterPro" id="IPR019416">
    <property type="entry name" value="NCBP3"/>
</dbReference>
<accession>A0ABD0NKC5</accession>
<evidence type="ECO:0000256" key="4">
    <source>
        <dbReference type="SAM" id="MobiDB-lite"/>
    </source>
</evidence>
<evidence type="ECO:0000256" key="3">
    <source>
        <dbReference type="ARBA" id="ARBA00023042"/>
    </source>
</evidence>
<dbReference type="PANTHER" id="PTHR16291">
    <property type="entry name" value="NUCLEAR CAP-BINDING PROTEIN SUBUNIT 3"/>
    <property type="match status" value="1"/>
</dbReference>
<dbReference type="PANTHER" id="PTHR16291:SF0">
    <property type="entry name" value="NUCLEAR CAP-BINDING PROTEIN SUBUNIT 3"/>
    <property type="match status" value="1"/>
</dbReference>
<feature type="non-terminal residue" evidence="5">
    <location>
        <position position="1"/>
    </location>
</feature>
<evidence type="ECO:0000313" key="6">
    <source>
        <dbReference type="Proteomes" id="UP001529510"/>
    </source>
</evidence>
<keyword evidence="3" id="KW-0507">mRNA processing</keyword>
<feature type="non-terminal residue" evidence="5">
    <location>
        <position position="146"/>
    </location>
</feature>
<dbReference type="EMBL" id="JAMKFB020000021">
    <property type="protein sequence ID" value="KAL0162434.1"/>
    <property type="molecule type" value="Genomic_DNA"/>
</dbReference>
<dbReference type="InterPro" id="IPR012677">
    <property type="entry name" value="Nucleotide-bd_a/b_plait_sf"/>
</dbReference>
<dbReference type="Proteomes" id="UP001529510">
    <property type="component" value="Unassembled WGS sequence"/>
</dbReference>
<evidence type="ECO:0000256" key="2">
    <source>
        <dbReference type="ARBA" id="ARBA00019876"/>
    </source>
</evidence>
<comment type="similarity">
    <text evidence="1">Belongs to the NCBP3 family.</text>
</comment>
<name>A0ABD0NKC5_CIRMR</name>
<keyword evidence="6" id="KW-1185">Reference proteome</keyword>
<evidence type="ECO:0000256" key="1">
    <source>
        <dbReference type="ARBA" id="ARBA00006069"/>
    </source>
</evidence>
<feature type="compositionally biased region" description="Acidic residues" evidence="4">
    <location>
        <begin position="93"/>
        <end position="115"/>
    </location>
</feature>
<evidence type="ECO:0000313" key="5">
    <source>
        <dbReference type="EMBL" id="KAL0162434.1"/>
    </source>
</evidence>
<comment type="caution">
    <text evidence="5">The sequence shown here is derived from an EMBL/GenBank/DDBJ whole genome shotgun (WGS) entry which is preliminary data.</text>
</comment>
<proteinExistence type="inferred from homology"/>
<reference evidence="5 6" key="1">
    <citation type="submission" date="2024-05" db="EMBL/GenBank/DDBJ databases">
        <title>Genome sequencing and assembly of Indian major carp, Cirrhinus mrigala (Hamilton, 1822).</title>
        <authorList>
            <person name="Mohindra V."/>
            <person name="Chowdhury L.M."/>
            <person name="Lal K."/>
            <person name="Jena J.K."/>
        </authorList>
    </citation>
    <scope>NUCLEOTIDE SEQUENCE [LARGE SCALE GENOMIC DNA]</scope>
    <source>
        <strain evidence="5">CM1030</strain>
        <tissue evidence="5">Blood</tissue>
    </source>
</reference>
<protein>
    <recommendedName>
        <fullName evidence="2">Nuclear cap-binding protein subunit 3</fullName>
    </recommendedName>
</protein>
<dbReference type="Pfam" id="PF10309">
    <property type="entry name" value="NCBP3"/>
    <property type="match status" value="1"/>
</dbReference>
<gene>
    <name evidence="5" type="ORF">M9458_041830</name>
</gene>
<feature type="region of interest" description="Disordered" evidence="4">
    <location>
        <begin position="59"/>
        <end position="146"/>
    </location>
</feature>
<dbReference type="Gene3D" id="3.30.70.330">
    <property type="match status" value="1"/>
</dbReference>
<dbReference type="GO" id="GO:0006370">
    <property type="term" value="P:7-methylguanosine mRNA capping"/>
    <property type="evidence" value="ECO:0007669"/>
    <property type="project" value="UniProtKB-KW"/>
</dbReference>